<keyword evidence="8" id="KW-1133">Transmembrane helix</keyword>
<dbReference type="AlphaFoldDB" id="A0A4U0GTY9"/>
<evidence type="ECO:0000256" key="7">
    <source>
        <dbReference type="PROSITE-ProRule" id="PRU01360"/>
    </source>
</evidence>
<dbReference type="FunFam" id="2.170.130.10:FF:000008">
    <property type="entry name" value="SusC/RagA family TonB-linked outer membrane protein"/>
    <property type="match status" value="1"/>
</dbReference>
<dbReference type="InterPro" id="IPR036942">
    <property type="entry name" value="Beta-barrel_TonB_sf"/>
</dbReference>
<dbReference type="PROSITE" id="PS52016">
    <property type="entry name" value="TONB_DEPENDENT_REC_3"/>
    <property type="match status" value="1"/>
</dbReference>
<dbReference type="InterPro" id="IPR012910">
    <property type="entry name" value="Plug_dom"/>
</dbReference>
<dbReference type="Gene3D" id="2.60.40.1120">
    <property type="entry name" value="Carboxypeptidase-like, regulatory domain"/>
    <property type="match status" value="1"/>
</dbReference>
<comment type="similarity">
    <text evidence="7">Belongs to the TonB-dependent receptor family.</text>
</comment>
<dbReference type="Gene3D" id="2.40.170.20">
    <property type="entry name" value="TonB-dependent receptor, beta-barrel domain"/>
    <property type="match status" value="1"/>
</dbReference>
<keyword evidence="3 7" id="KW-1134">Transmembrane beta strand</keyword>
<keyword evidence="11" id="KW-1185">Reference proteome</keyword>
<dbReference type="SUPFAM" id="SSF56935">
    <property type="entry name" value="Porins"/>
    <property type="match status" value="1"/>
</dbReference>
<evidence type="ECO:0000256" key="3">
    <source>
        <dbReference type="ARBA" id="ARBA00022452"/>
    </source>
</evidence>
<dbReference type="Gene3D" id="2.170.130.10">
    <property type="entry name" value="TonB-dependent receptor, plug domain"/>
    <property type="match status" value="1"/>
</dbReference>
<gene>
    <name evidence="10" type="ORF">FAZ19_20465</name>
</gene>
<comment type="caution">
    <text evidence="10">The sequence shown here is derived from an EMBL/GenBank/DDBJ whole genome shotgun (WGS) entry which is preliminary data.</text>
</comment>
<evidence type="ECO:0000256" key="6">
    <source>
        <dbReference type="ARBA" id="ARBA00023237"/>
    </source>
</evidence>
<evidence type="ECO:0000256" key="2">
    <source>
        <dbReference type="ARBA" id="ARBA00022448"/>
    </source>
</evidence>
<dbReference type="Pfam" id="PF13715">
    <property type="entry name" value="CarbopepD_reg_2"/>
    <property type="match status" value="1"/>
</dbReference>
<evidence type="ECO:0000256" key="5">
    <source>
        <dbReference type="ARBA" id="ARBA00023136"/>
    </source>
</evidence>
<dbReference type="SUPFAM" id="SSF49464">
    <property type="entry name" value="Carboxypeptidase regulatory domain-like"/>
    <property type="match status" value="1"/>
</dbReference>
<keyword evidence="4 7" id="KW-0812">Transmembrane</keyword>
<dbReference type="NCBIfam" id="TIGR04056">
    <property type="entry name" value="OMP_RagA_SusC"/>
    <property type="match status" value="1"/>
</dbReference>
<dbReference type="InterPro" id="IPR039426">
    <property type="entry name" value="TonB-dep_rcpt-like"/>
</dbReference>
<accession>A0A4U0GTY9</accession>
<evidence type="ECO:0000259" key="9">
    <source>
        <dbReference type="Pfam" id="PF07715"/>
    </source>
</evidence>
<proteinExistence type="inferred from homology"/>
<keyword evidence="2 7" id="KW-0813">Transport</keyword>
<protein>
    <submittedName>
        <fullName evidence="10">TonB-dependent receptor</fullName>
    </submittedName>
</protein>
<evidence type="ECO:0000256" key="1">
    <source>
        <dbReference type="ARBA" id="ARBA00004571"/>
    </source>
</evidence>
<reference evidence="10 11" key="1">
    <citation type="submission" date="2019-04" db="EMBL/GenBank/DDBJ databases">
        <title>Sphingobacterium olei sp. nov., isolated from oil-contaminated soil.</title>
        <authorList>
            <person name="Liu B."/>
        </authorList>
    </citation>
    <scope>NUCLEOTIDE SEQUENCE [LARGE SCALE GENOMIC DNA]</scope>
    <source>
        <strain evidence="10 11">Y3L14</strain>
    </source>
</reference>
<keyword evidence="5 7" id="KW-0472">Membrane</keyword>
<dbReference type="Pfam" id="PF07715">
    <property type="entry name" value="Plug"/>
    <property type="match status" value="1"/>
</dbReference>
<evidence type="ECO:0000256" key="8">
    <source>
        <dbReference type="SAM" id="Phobius"/>
    </source>
</evidence>
<dbReference type="EMBL" id="SUKA01000008">
    <property type="protein sequence ID" value="TJY62438.1"/>
    <property type="molecule type" value="Genomic_DNA"/>
</dbReference>
<dbReference type="Proteomes" id="UP000309872">
    <property type="component" value="Unassembled WGS sequence"/>
</dbReference>
<organism evidence="10 11">
    <name type="scientific">Sphingobacterium alkalisoli</name>
    <dbReference type="NCBI Taxonomy" id="1874115"/>
    <lineage>
        <taxon>Bacteria</taxon>
        <taxon>Pseudomonadati</taxon>
        <taxon>Bacteroidota</taxon>
        <taxon>Sphingobacteriia</taxon>
        <taxon>Sphingobacteriales</taxon>
        <taxon>Sphingobacteriaceae</taxon>
        <taxon>Sphingobacterium</taxon>
    </lineage>
</organism>
<keyword evidence="6 7" id="KW-0998">Cell outer membrane</keyword>
<evidence type="ECO:0000313" key="11">
    <source>
        <dbReference type="Proteomes" id="UP000309872"/>
    </source>
</evidence>
<comment type="subcellular location">
    <subcellularLocation>
        <location evidence="1 7">Cell outer membrane</location>
        <topology evidence="1 7">Multi-pass membrane protein</topology>
    </subcellularLocation>
</comment>
<dbReference type="OrthoDB" id="9768177at2"/>
<keyword evidence="10" id="KW-0675">Receptor</keyword>
<feature type="transmembrane region" description="Helical" evidence="8">
    <location>
        <begin position="31"/>
        <end position="50"/>
    </location>
</feature>
<dbReference type="InterPro" id="IPR037066">
    <property type="entry name" value="Plug_dom_sf"/>
</dbReference>
<dbReference type="GO" id="GO:0009279">
    <property type="term" value="C:cell outer membrane"/>
    <property type="evidence" value="ECO:0007669"/>
    <property type="project" value="UniProtKB-SubCell"/>
</dbReference>
<dbReference type="NCBIfam" id="TIGR04057">
    <property type="entry name" value="SusC_RagA_signa"/>
    <property type="match status" value="1"/>
</dbReference>
<dbReference type="InterPro" id="IPR023996">
    <property type="entry name" value="TonB-dep_OMP_SusC/RagA"/>
</dbReference>
<evidence type="ECO:0000313" key="10">
    <source>
        <dbReference type="EMBL" id="TJY62438.1"/>
    </source>
</evidence>
<dbReference type="InterPro" id="IPR023997">
    <property type="entry name" value="TonB-dep_OMP_SusC/RagA_CS"/>
</dbReference>
<name>A0A4U0GTY9_9SPHI</name>
<sequence>MYAICIAITCGICKNCKTHRTYKPATYYRDLIKLLIMTKIIFAIVLMTTVRAGAEVYAQKVSITAKQIPLKTVFAELRKQTGYHFLYLTDDLKDTRPVSLSFNQAPLVEILQYCFTDQPLTYQIRGKRVLVSRKKTLSSISDENQPQEMVSGHVVDDRGKPLVGVSVTVKGTSTAVTTDERGGYSVAVPNQGSLVFTIVGYKPQEHRDFNGISRRLDVTMQAVVSDLEEVVVVGYGTIRKSDLTGSVAQIKSEDLQAVPVYNMEQALKGRATGVQVTQNSGQPGGRIEVRVRGGNSMIGDNQPLYVVDGFPLTGDLNFLNPADIESIDILKDASATAIYGARGANGVVIITSKKGKKGTPSRVELNSFYGLQEATKKYDLLNARDYAIIANEWLRNGGQDPYFDLDEVQDPGTDWQDAVLRTAHIQDHTLTFSGASEKTQYSLSGNYYDQEGILINTGVKRGSVRLNLGHDVKDWLRLNVNLNLSRRQQLAIPVNNGFRGGGSILSAAASAPPTLSIYDEDGLPAQIERAYSFGSSDMQNPMIFAQDQTKSLGNTGLGNASLDVKLSENLTFRTMVGLEYAYTLEDQFRPIIFEVDRGYARQQTYYRSSFLNENTLTYSKNFNDIHRLTLLGGFTYQTDRNRDFRIDGSGLPGNTTRNFDLSAMETVNPPTSGISEWALASYLGRVNYTLADKYLFTASIRADGSSRFGANNRWAMFPSGAFAWRLFEEPFMRDIGFVNDLKVRASYGVTGNTALSPYQSLDRMGIARTIYGNNEVVIGYSPSGISNRDLKWETTQQTDIGFDLTIWDNRLNVTADYYWKHTTDLLASVPLPPSVGFGSIFQNIGEISNQGMEVGVNVNVLTGEWKWNLAAMASSNRNEVVSLAGGSDIYSAGLAAVWSSTNIAREGEPLGSLFGYLEDGLNENGYIKYKDVNGDGAVNAQDRVILGNPTPDLIYSLNSTVSYKGVNLTVFLEGVQGNQVFNATNGTHLNSFQRGSNQFQDLMGNYWTEEDPDPNAKYPRISSASNFDISDRFIEDGRYLRLKSVNLGYDLPVANWGMVWCNALRIYVSGTNLLTFTKYTGLDPEVNTRGEDSRNTRDRNIGNLLRMGHDQSSYPNAKNYVLGFRLTF</sequence>
<evidence type="ECO:0000256" key="4">
    <source>
        <dbReference type="ARBA" id="ARBA00022692"/>
    </source>
</evidence>
<feature type="domain" description="TonB-dependent receptor plug" evidence="9">
    <location>
        <begin position="240"/>
        <end position="347"/>
    </location>
</feature>
<dbReference type="InterPro" id="IPR008969">
    <property type="entry name" value="CarboxyPept-like_regulatory"/>
</dbReference>